<evidence type="ECO:0000256" key="1">
    <source>
        <dbReference type="ARBA" id="ARBA00022485"/>
    </source>
</evidence>
<keyword evidence="2" id="KW-0479">Metal-binding</keyword>
<keyword evidence="5" id="KW-0408">Iron</keyword>
<dbReference type="RefSeq" id="WP_141443748.1">
    <property type="nucleotide sequence ID" value="NZ_CP038231.1"/>
</dbReference>
<organism evidence="10 11">
    <name type="scientific">Formicincola oecophyllae</name>
    <dbReference type="NCBI Taxonomy" id="2558361"/>
    <lineage>
        <taxon>Bacteria</taxon>
        <taxon>Pseudomonadati</taxon>
        <taxon>Pseudomonadota</taxon>
        <taxon>Alphaproteobacteria</taxon>
        <taxon>Acetobacterales</taxon>
        <taxon>Acetobacteraceae</taxon>
        <taxon>Formicincola</taxon>
    </lineage>
</organism>
<dbReference type="EMBL" id="CP038231">
    <property type="protein sequence ID" value="QDH14044.1"/>
    <property type="molecule type" value="Genomic_DNA"/>
</dbReference>
<evidence type="ECO:0000256" key="8">
    <source>
        <dbReference type="SAM" id="MobiDB-lite"/>
    </source>
</evidence>
<dbReference type="GO" id="GO:0046872">
    <property type="term" value="F:metal ion binding"/>
    <property type="evidence" value="ECO:0007669"/>
    <property type="project" value="UniProtKB-KW"/>
</dbReference>
<keyword evidence="1" id="KW-0004">4Fe-4S</keyword>
<keyword evidence="6" id="KW-0411">Iron-sulfur</keyword>
<dbReference type="SMART" id="SM00987">
    <property type="entry name" value="UreE_C"/>
    <property type="match status" value="1"/>
</dbReference>
<dbReference type="OrthoDB" id="5290748at2"/>
<evidence type="ECO:0000256" key="5">
    <source>
        <dbReference type="ARBA" id="ARBA00023004"/>
    </source>
</evidence>
<evidence type="ECO:0000256" key="3">
    <source>
        <dbReference type="ARBA" id="ARBA00022763"/>
    </source>
</evidence>
<dbReference type="CDD" id="cd10030">
    <property type="entry name" value="UDG-F4_TTUDGA_SPO1dp_like"/>
    <property type="match status" value="1"/>
</dbReference>
<sequence length="324" mass="33884">MTTTPPPSPQAAPPATMADQILEGGRDALLAALRLQCEWGCGEAVSDDMRLPPAILKGESQAARAAGPLALGEANRASSPQGNAKPQPTPAQAGEVAAARSWPDLATLMARDGGAGLARTATRLVAPALVRQPRLIVVMDGPAAESDRTGDAWAGEGGALLRQCLHSIDMDPGTVSLLPALPWRPPGDRPPQPAEMKACAPFLLRQLALATTRAGVSVGGSSGQPPLLVLGAYACQMILGREVPFAQRRGQWAQLERSGPLWRGAPQTSQVEGPEGQGESPPLAALAVMVSYHPLQLQASPNMRRLLWDDLRALRRHLGGGVLT</sequence>
<evidence type="ECO:0000256" key="6">
    <source>
        <dbReference type="ARBA" id="ARBA00023014"/>
    </source>
</evidence>
<feature type="region of interest" description="Disordered" evidence="8">
    <location>
        <begin position="257"/>
        <end position="280"/>
    </location>
</feature>
<evidence type="ECO:0000259" key="9">
    <source>
        <dbReference type="SMART" id="SM00986"/>
    </source>
</evidence>
<dbReference type="AlphaFoldDB" id="A0A4Y6UA03"/>
<dbReference type="GO" id="GO:0097506">
    <property type="term" value="F:deaminated base DNA N-glycosylase activity"/>
    <property type="evidence" value="ECO:0007669"/>
    <property type="project" value="UniProtKB-ARBA"/>
</dbReference>
<evidence type="ECO:0000256" key="7">
    <source>
        <dbReference type="ARBA" id="ARBA00023204"/>
    </source>
</evidence>
<dbReference type="InterPro" id="IPR036895">
    <property type="entry name" value="Uracil-DNA_glycosylase-like_sf"/>
</dbReference>
<evidence type="ECO:0000313" key="10">
    <source>
        <dbReference type="EMBL" id="QDH14044.1"/>
    </source>
</evidence>
<evidence type="ECO:0000256" key="2">
    <source>
        <dbReference type="ARBA" id="ARBA00022723"/>
    </source>
</evidence>
<protein>
    <recommendedName>
        <fullName evidence="9">Uracil-DNA glycosylase-like domain-containing protein</fullName>
    </recommendedName>
</protein>
<keyword evidence="7" id="KW-0234">DNA repair</keyword>
<dbReference type="GO" id="GO:0051539">
    <property type="term" value="F:4 iron, 4 sulfur cluster binding"/>
    <property type="evidence" value="ECO:0007669"/>
    <property type="project" value="UniProtKB-KW"/>
</dbReference>
<dbReference type="InterPro" id="IPR051536">
    <property type="entry name" value="UDG_Type-4/5"/>
</dbReference>
<dbReference type="Pfam" id="PF03167">
    <property type="entry name" value="UDG"/>
    <property type="match status" value="1"/>
</dbReference>
<dbReference type="SMART" id="SM00986">
    <property type="entry name" value="UDG"/>
    <property type="match status" value="1"/>
</dbReference>
<dbReference type="GO" id="GO:0006281">
    <property type="term" value="P:DNA repair"/>
    <property type="evidence" value="ECO:0007669"/>
    <property type="project" value="UniProtKB-KW"/>
</dbReference>
<dbReference type="KEGG" id="swf:E3E12_07480"/>
<dbReference type="Proteomes" id="UP000318709">
    <property type="component" value="Chromosome"/>
</dbReference>
<reference evidence="10 11" key="1">
    <citation type="submission" date="2019-03" db="EMBL/GenBank/DDBJ databases">
        <title>The complete genome sequence of Swingsia_sp. F3b2 LMG30590(T).</title>
        <authorList>
            <person name="Chua K.-O."/>
            <person name="Chan K.-G."/>
            <person name="See-Too W.-S."/>
        </authorList>
    </citation>
    <scope>NUCLEOTIDE SEQUENCE [LARGE SCALE GENOMIC DNA]</scope>
    <source>
        <strain evidence="10 11">F3b2</strain>
    </source>
</reference>
<proteinExistence type="predicted"/>
<name>A0A4Y6UA03_9PROT</name>
<gene>
    <name evidence="10" type="ORF">E3E12_07480</name>
</gene>
<feature type="domain" description="Uracil-DNA glycosylase-like" evidence="9">
    <location>
        <begin position="126"/>
        <end position="312"/>
    </location>
</feature>
<keyword evidence="11" id="KW-1185">Reference proteome</keyword>
<evidence type="ECO:0000256" key="4">
    <source>
        <dbReference type="ARBA" id="ARBA00022801"/>
    </source>
</evidence>
<dbReference type="Gene3D" id="3.40.470.10">
    <property type="entry name" value="Uracil-DNA glycosylase-like domain"/>
    <property type="match status" value="1"/>
</dbReference>
<dbReference type="SUPFAM" id="SSF52141">
    <property type="entry name" value="Uracil-DNA glycosylase-like"/>
    <property type="match status" value="1"/>
</dbReference>
<keyword evidence="4" id="KW-0378">Hydrolase</keyword>
<dbReference type="PANTHER" id="PTHR33693:SF1">
    <property type="entry name" value="TYPE-4 URACIL-DNA GLYCOSYLASE"/>
    <property type="match status" value="1"/>
</dbReference>
<keyword evidence="3" id="KW-0227">DNA damage</keyword>
<evidence type="ECO:0000313" key="11">
    <source>
        <dbReference type="Proteomes" id="UP000318709"/>
    </source>
</evidence>
<accession>A0A4Y6UA03</accession>
<dbReference type="InterPro" id="IPR005122">
    <property type="entry name" value="Uracil-DNA_glycosylase-like"/>
</dbReference>
<dbReference type="PANTHER" id="PTHR33693">
    <property type="entry name" value="TYPE-5 URACIL-DNA GLYCOSYLASE"/>
    <property type="match status" value="1"/>
</dbReference>
<feature type="region of interest" description="Disordered" evidence="8">
    <location>
        <begin position="73"/>
        <end position="98"/>
    </location>
</feature>
<feature type="compositionally biased region" description="Polar residues" evidence="8">
    <location>
        <begin position="76"/>
        <end position="86"/>
    </location>
</feature>